<dbReference type="InterPro" id="IPR036390">
    <property type="entry name" value="WH_DNA-bd_sf"/>
</dbReference>
<accession>A0AA48HB86</accession>
<reference evidence="6 7" key="1">
    <citation type="submission" date="2023-01" db="EMBL/GenBank/DDBJ databases">
        <title>Complete genome sequence of Roseicyclus marinus strain Dej080120_10.</title>
        <authorList>
            <person name="Ueki S."/>
            <person name="Maruyama F."/>
        </authorList>
    </citation>
    <scope>NUCLEOTIDE SEQUENCE [LARGE SCALE GENOMIC DNA]</scope>
    <source>
        <strain evidence="6 7">Dej080120_10</strain>
    </source>
</reference>
<dbReference type="PRINTS" id="PR00039">
    <property type="entry name" value="HTHLYSR"/>
</dbReference>
<dbReference type="Proteomes" id="UP001337723">
    <property type="component" value="Chromosome"/>
</dbReference>
<dbReference type="SUPFAM" id="SSF46785">
    <property type="entry name" value="Winged helix' DNA-binding domain"/>
    <property type="match status" value="1"/>
</dbReference>
<gene>
    <name evidence="6" type="ORF">MACH21_34090</name>
</gene>
<keyword evidence="3" id="KW-0238">DNA-binding</keyword>
<dbReference type="InterPro" id="IPR005119">
    <property type="entry name" value="LysR_subst-bd"/>
</dbReference>
<dbReference type="GO" id="GO:0006351">
    <property type="term" value="P:DNA-templated transcription"/>
    <property type="evidence" value="ECO:0007669"/>
    <property type="project" value="TreeGrafter"/>
</dbReference>
<dbReference type="EMBL" id="AP027266">
    <property type="protein sequence ID" value="BDW87232.1"/>
    <property type="molecule type" value="Genomic_DNA"/>
</dbReference>
<proteinExistence type="inferred from homology"/>
<dbReference type="InterPro" id="IPR000847">
    <property type="entry name" value="LysR_HTH_N"/>
</dbReference>
<keyword evidence="2" id="KW-0805">Transcription regulation</keyword>
<dbReference type="KEGG" id="rmai:MACH21_34090"/>
<dbReference type="Gene3D" id="1.10.10.10">
    <property type="entry name" value="Winged helix-like DNA-binding domain superfamily/Winged helix DNA-binding domain"/>
    <property type="match status" value="1"/>
</dbReference>
<feature type="domain" description="HTH lysR-type" evidence="5">
    <location>
        <begin position="11"/>
        <end position="68"/>
    </location>
</feature>
<name>A0AA48HB86_9RHOB</name>
<evidence type="ECO:0000313" key="6">
    <source>
        <dbReference type="EMBL" id="BDW87232.1"/>
    </source>
</evidence>
<keyword evidence="4" id="KW-0804">Transcription</keyword>
<evidence type="ECO:0000256" key="4">
    <source>
        <dbReference type="ARBA" id="ARBA00023163"/>
    </source>
</evidence>
<dbReference type="RefSeq" id="WP_338273307.1">
    <property type="nucleotide sequence ID" value="NZ_AP027266.1"/>
</dbReference>
<organism evidence="6 7">
    <name type="scientific">Roseicyclus marinus</name>
    <dbReference type="NCBI Taxonomy" id="2161673"/>
    <lineage>
        <taxon>Bacteria</taxon>
        <taxon>Pseudomonadati</taxon>
        <taxon>Pseudomonadota</taxon>
        <taxon>Alphaproteobacteria</taxon>
        <taxon>Rhodobacterales</taxon>
        <taxon>Roseobacteraceae</taxon>
        <taxon>Roseicyclus</taxon>
    </lineage>
</organism>
<dbReference type="AlphaFoldDB" id="A0AA48HB86"/>
<dbReference type="Pfam" id="PF03466">
    <property type="entry name" value="LysR_substrate"/>
    <property type="match status" value="1"/>
</dbReference>
<dbReference type="SUPFAM" id="SSF53850">
    <property type="entry name" value="Periplasmic binding protein-like II"/>
    <property type="match status" value="1"/>
</dbReference>
<dbReference type="GO" id="GO:0003700">
    <property type="term" value="F:DNA-binding transcription factor activity"/>
    <property type="evidence" value="ECO:0007669"/>
    <property type="project" value="InterPro"/>
</dbReference>
<sequence length="290" mass="30663">MPVSPPRPKGPPLNALRAFEAAARLGGFAAAAEELGVTPGAISQHIRSLEDWTGRPLFRRRAQGVRLTPAGEALLPGFLRAFDALGEAVRDLRALSPGRRVSIAALPSVAQLWLQPRLPALRAALPDAQFSVTVLEQPPNLLREIFDVALFMRRPDAIPGGLVLAEDRIAPVCAPSLASQLAGPADLADQTLIHDESWAEDWALWARANRVAIGDTTRGTHFSLYGMAVAEAEAGAGVLMGHLALLDRALAAGRLVQPFAGSVPVDRVLMAEIARGPMSAALRAAFAALS</sequence>
<evidence type="ECO:0000256" key="2">
    <source>
        <dbReference type="ARBA" id="ARBA00023015"/>
    </source>
</evidence>
<dbReference type="Pfam" id="PF00126">
    <property type="entry name" value="HTH_1"/>
    <property type="match status" value="1"/>
</dbReference>
<dbReference type="PANTHER" id="PTHR30537:SF74">
    <property type="entry name" value="HTH-TYPE TRANSCRIPTIONAL REGULATOR TRPI"/>
    <property type="match status" value="1"/>
</dbReference>
<protein>
    <submittedName>
        <fullName evidence="6">LysR family transcriptional regulator</fullName>
    </submittedName>
</protein>
<dbReference type="PANTHER" id="PTHR30537">
    <property type="entry name" value="HTH-TYPE TRANSCRIPTIONAL REGULATOR"/>
    <property type="match status" value="1"/>
</dbReference>
<evidence type="ECO:0000256" key="1">
    <source>
        <dbReference type="ARBA" id="ARBA00009437"/>
    </source>
</evidence>
<keyword evidence="7" id="KW-1185">Reference proteome</keyword>
<evidence type="ECO:0000313" key="7">
    <source>
        <dbReference type="Proteomes" id="UP001337723"/>
    </source>
</evidence>
<evidence type="ECO:0000256" key="3">
    <source>
        <dbReference type="ARBA" id="ARBA00023125"/>
    </source>
</evidence>
<dbReference type="GO" id="GO:0043565">
    <property type="term" value="F:sequence-specific DNA binding"/>
    <property type="evidence" value="ECO:0007669"/>
    <property type="project" value="TreeGrafter"/>
</dbReference>
<comment type="similarity">
    <text evidence="1">Belongs to the LysR transcriptional regulatory family.</text>
</comment>
<dbReference type="PROSITE" id="PS50931">
    <property type="entry name" value="HTH_LYSR"/>
    <property type="match status" value="1"/>
</dbReference>
<dbReference type="InterPro" id="IPR036388">
    <property type="entry name" value="WH-like_DNA-bd_sf"/>
</dbReference>
<dbReference type="InterPro" id="IPR058163">
    <property type="entry name" value="LysR-type_TF_proteobact-type"/>
</dbReference>
<evidence type="ECO:0000259" key="5">
    <source>
        <dbReference type="PROSITE" id="PS50931"/>
    </source>
</evidence>
<dbReference type="Gene3D" id="3.40.190.10">
    <property type="entry name" value="Periplasmic binding protein-like II"/>
    <property type="match status" value="2"/>
</dbReference>